<evidence type="ECO:0000313" key="2">
    <source>
        <dbReference type="EMBL" id="MBB6472625.1"/>
    </source>
</evidence>
<evidence type="ECO:0008006" key="4">
    <source>
        <dbReference type="Google" id="ProtNLM"/>
    </source>
</evidence>
<keyword evidence="1" id="KW-1133">Transmembrane helix</keyword>
<evidence type="ECO:0000313" key="3">
    <source>
        <dbReference type="Proteomes" id="UP000555564"/>
    </source>
</evidence>
<gene>
    <name evidence="2" type="ORF">BJ992_002056</name>
</gene>
<organism evidence="2 3">
    <name type="scientific">Sphaerisporangium rubeum</name>
    <dbReference type="NCBI Taxonomy" id="321317"/>
    <lineage>
        <taxon>Bacteria</taxon>
        <taxon>Bacillati</taxon>
        <taxon>Actinomycetota</taxon>
        <taxon>Actinomycetes</taxon>
        <taxon>Streptosporangiales</taxon>
        <taxon>Streptosporangiaceae</taxon>
        <taxon>Sphaerisporangium</taxon>
    </lineage>
</organism>
<evidence type="ECO:0000256" key="1">
    <source>
        <dbReference type="SAM" id="Phobius"/>
    </source>
</evidence>
<keyword evidence="1" id="KW-0472">Membrane</keyword>
<dbReference type="EMBL" id="JACHIU010000001">
    <property type="protein sequence ID" value="MBB6472625.1"/>
    <property type="molecule type" value="Genomic_DNA"/>
</dbReference>
<dbReference type="AlphaFoldDB" id="A0A7X0M5Q6"/>
<feature type="transmembrane region" description="Helical" evidence="1">
    <location>
        <begin position="9"/>
        <end position="31"/>
    </location>
</feature>
<comment type="caution">
    <text evidence="2">The sequence shown here is derived from an EMBL/GenBank/DDBJ whole genome shotgun (WGS) entry which is preliminary data.</text>
</comment>
<dbReference type="Proteomes" id="UP000555564">
    <property type="component" value="Unassembled WGS sequence"/>
</dbReference>
<keyword evidence="1" id="KW-0812">Transmembrane</keyword>
<name>A0A7X0M5Q6_9ACTN</name>
<reference evidence="2 3" key="1">
    <citation type="submission" date="2020-08" db="EMBL/GenBank/DDBJ databases">
        <title>Sequencing the genomes of 1000 actinobacteria strains.</title>
        <authorList>
            <person name="Klenk H.-P."/>
        </authorList>
    </citation>
    <scope>NUCLEOTIDE SEQUENCE [LARGE SCALE GENOMIC DNA]</scope>
    <source>
        <strain evidence="2 3">DSM 44936</strain>
    </source>
</reference>
<accession>A0A7X0M5Q6</accession>
<keyword evidence="3" id="KW-1185">Reference proteome</keyword>
<feature type="transmembrane region" description="Helical" evidence="1">
    <location>
        <begin position="86"/>
        <end position="104"/>
    </location>
</feature>
<feature type="transmembrane region" description="Helical" evidence="1">
    <location>
        <begin position="43"/>
        <end position="65"/>
    </location>
</feature>
<sequence>MTLEERRAWIMLVVSVIGYAVYVVVVLRNAAGRPLAETEYAAAMLWTIGAGIAAAILLEIVLSMVRPGSLVKDERDREIGRFGDHTGQAFVVIGAVAAMLMAVAGWDRFWIANVIYLCFVLSAVVGSMAKLSLYHGGVPQK</sequence>
<protein>
    <recommendedName>
        <fullName evidence="4">DUF2178 domain-containing protein</fullName>
    </recommendedName>
</protein>
<proteinExistence type="predicted"/>
<dbReference type="RefSeq" id="WP_184979833.1">
    <property type="nucleotide sequence ID" value="NZ_BAAALO010000030.1"/>
</dbReference>
<feature type="transmembrane region" description="Helical" evidence="1">
    <location>
        <begin position="110"/>
        <end position="133"/>
    </location>
</feature>